<dbReference type="EMBL" id="AP028947">
    <property type="protein sequence ID" value="BET26499.1"/>
    <property type="molecule type" value="Genomic_DNA"/>
</dbReference>
<reference evidence="1 2" key="1">
    <citation type="submission" date="2023-10" db="EMBL/GenBank/DDBJ databases">
        <title>Complete Genome Sequence of Limnobacter thiooxidans CS-K2T, Isolated from freshwater lake sediments in Bavaria, Germany.</title>
        <authorList>
            <person name="Naruki M."/>
            <person name="Watanabe A."/>
            <person name="Warashina T."/>
            <person name="Morita T."/>
            <person name="Arakawa K."/>
        </authorList>
    </citation>
    <scope>NUCLEOTIDE SEQUENCE [LARGE SCALE GENOMIC DNA]</scope>
    <source>
        <strain evidence="1 2">CS-K2</strain>
    </source>
</reference>
<dbReference type="AlphaFoldDB" id="A0AA86J3J5"/>
<evidence type="ECO:0000313" key="2">
    <source>
        <dbReference type="Proteomes" id="UP001329151"/>
    </source>
</evidence>
<name>A0AA86J3J5_9BURK</name>
<evidence type="ECO:0000313" key="1">
    <source>
        <dbReference type="EMBL" id="BET26499.1"/>
    </source>
</evidence>
<organism evidence="1 2">
    <name type="scientific">Limnobacter thiooxidans</name>
    <dbReference type="NCBI Taxonomy" id="131080"/>
    <lineage>
        <taxon>Bacteria</taxon>
        <taxon>Pseudomonadati</taxon>
        <taxon>Pseudomonadota</taxon>
        <taxon>Betaproteobacteria</taxon>
        <taxon>Burkholderiales</taxon>
        <taxon>Burkholderiaceae</taxon>
        <taxon>Limnobacter</taxon>
    </lineage>
</organism>
<accession>A0AA86J3J5</accession>
<protein>
    <submittedName>
        <fullName evidence="1">Uncharacterized protein</fullName>
    </submittedName>
</protein>
<proteinExistence type="predicted"/>
<dbReference type="RefSeq" id="WP_338284375.1">
    <property type="nucleotide sequence ID" value="NZ_AP028947.1"/>
</dbReference>
<gene>
    <name evidence="1" type="ORF">RGQ30_20000</name>
</gene>
<dbReference type="KEGG" id="lto:RGQ30_20000"/>
<dbReference type="Proteomes" id="UP001329151">
    <property type="component" value="Chromosome"/>
</dbReference>
<sequence>MPHITRCITEPIRDSRNLSFDQRLKAEDFGLILAWENGRRDQSIELDLKQSFEKGALPLAVWKGGVDPEVKSKLKKVGSFLYLAYMQGLLGKDLDVNTDLDLELICALTGVKVTFTSDVSKLSKAA</sequence>
<keyword evidence="2" id="KW-1185">Reference proteome</keyword>